<gene>
    <name evidence="2" type="ORF">EVOR1521_LOCUS19470</name>
</gene>
<name>A0AA36NA62_9DINO</name>
<feature type="non-terminal residue" evidence="2">
    <location>
        <position position="1"/>
    </location>
</feature>
<feature type="region of interest" description="Disordered" evidence="1">
    <location>
        <begin position="51"/>
        <end position="78"/>
    </location>
</feature>
<evidence type="ECO:0000256" key="1">
    <source>
        <dbReference type="SAM" id="MobiDB-lite"/>
    </source>
</evidence>
<organism evidence="2 3">
    <name type="scientific">Effrenium voratum</name>
    <dbReference type="NCBI Taxonomy" id="2562239"/>
    <lineage>
        <taxon>Eukaryota</taxon>
        <taxon>Sar</taxon>
        <taxon>Alveolata</taxon>
        <taxon>Dinophyceae</taxon>
        <taxon>Suessiales</taxon>
        <taxon>Symbiodiniaceae</taxon>
        <taxon>Effrenium</taxon>
    </lineage>
</organism>
<evidence type="ECO:0000313" key="3">
    <source>
        <dbReference type="Proteomes" id="UP001178507"/>
    </source>
</evidence>
<reference evidence="2" key="1">
    <citation type="submission" date="2023-08" db="EMBL/GenBank/DDBJ databases">
        <authorList>
            <person name="Chen Y."/>
            <person name="Shah S."/>
            <person name="Dougan E. K."/>
            <person name="Thang M."/>
            <person name="Chan C."/>
        </authorList>
    </citation>
    <scope>NUCLEOTIDE SEQUENCE</scope>
</reference>
<dbReference type="AlphaFoldDB" id="A0AA36NA62"/>
<evidence type="ECO:0000313" key="2">
    <source>
        <dbReference type="EMBL" id="CAJ1394913.1"/>
    </source>
</evidence>
<keyword evidence="3" id="KW-1185">Reference proteome</keyword>
<accession>A0AA36NA62</accession>
<protein>
    <submittedName>
        <fullName evidence="2">Uncharacterized protein</fullName>
    </submittedName>
</protein>
<proteinExistence type="predicted"/>
<dbReference type="Proteomes" id="UP001178507">
    <property type="component" value="Unassembled WGS sequence"/>
</dbReference>
<sequence length="167" mass="17984">MSCPRMASILEAFVGSCRGEAACYNCKEDELLTSALVERLERANLSVGKDRGEVKVSAPSSAGRGQHPGPAGNFRSLQVPPEFDGAQRKVLEAASGVLSPTSARDRDDQQRCLQACVRAFTRALLAGVNVCVLLDDNRTRLAEARLDSDITHLVLHVPHAQHPVALK</sequence>
<dbReference type="EMBL" id="CAUJNA010003001">
    <property type="protein sequence ID" value="CAJ1394913.1"/>
    <property type="molecule type" value="Genomic_DNA"/>
</dbReference>
<comment type="caution">
    <text evidence="2">The sequence shown here is derived from an EMBL/GenBank/DDBJ whole genome shotgun (WGS) entry which is preliminary data.</text>
</comment>